<keyword evidence="4" id="KW-1185">Reference proteome</keyword>
<dbReference type="Gene3D" id="2.30.110.10">
    <property type="entry name" value="Electron Transport, Fmn-binding Protein, Chain A"/>
    <property type="match status" value="1"/>
</dbReference>
<dbReference type="GO" id="GO:0042602">
    <property type="term" value="F:riboflavin reductase (NADPH) activity"/>
    <property type="evidence" value="ECO:0007669"/>
    <property type="project" value="TreeGrafter"/>
</dbReference>
<dbReference type="SUPFAM" id="SSF50475">
    <property type="entry name" value="FMN-binding split barrel"/>
    <property type="match status" value="1"/>
</dbReference>
<dbReference type="InterPro" id="IPR002563">
    <property type="entry name" value="Flavin_Rdtase-like_dom"/>
</dbReference>
<dbReference type="RefSeq" id="WP_196395451.1">
    <property type="nucleotide sequence ID" value="NZ_JADNYM010000004.1"/>
</dbReference>
<evidence type="ECO:0000259" key="2">
    <source>
        <dbReference type="SMART" id="SM00903"/>
    </source>
</evidence>
<dbReference type="Pfam" id="PF01613">
    <property type="entry name" value="Flavin_Reduct"/>
    <property type="match status" value="1"/>
</dbReference>
<feature type="domain" description="Flavin reductase like" evidence="2">
    <location>
        <begin position="29"/>
        <end position="180"/>
    </location>
</feature>
<dbReference type="GO" id="GO:0010181">
    <property type="term" value="F:FMN binding"/>
    <property type="evidence" value="ECO:0007669"/>
    <property type="project" value="InterPro"/>
</dbReference>
<dbReference type="PANTHER" id="PTHR30466:SF1">
    <property type="entry name" value="FMN REDUCTASE (NADH) RUTF"/>
    <property type="match status" value="1"/>
</dbReference>
<evidence type="ECO:0000256" key="1">
    <source>
        <dbReference type="ARBA" id="ARBA00023002"/>
    </source>
</evidence>
<protein>
    <submittedName>
        <fullName evidence="3">Flavin reductase</fullName>
    </submittedName>
</protein>
<dbReference type="InterPro" id="IPR012349">
    <property type="entry name" value="Split_barrel_FMN-bd"/>
</dbReference>
<dbReference type="InterPro" id="IPR050268">
    <property type="entry name" value="NADH-dep_flavin_reductase"/>
</dbReference>
<dbReference type="Proteomes" id="UP000655366">
    <property type="component" value="Unassembled WGS sequence"/>
</dbReference>
<evidence type="ECO:0000313" key="4">
    <source>
        <dbReference type="Proteomes" id="UP000655366"/>
    </source>
</evidence>
<reference evidence="3 4" key="1">
    <citation type="submission" date="2020-11" db="EMBL/GenBank/DDBJ databases">
        <title>Arthrobacter antarcticus sp. nov., isolated from Antarctic Soil.</title>
        <authorList>
            <person name="Li J."/>
        </authorList>
    </citation>
    <scope>NUCLEOTIDE SEQUENCE [LARGE SCALE GENOMIC DNA]</scope>
    <source>
        <strain evidence="3 4">Z1-20</strain>
    </source>
</reference>
<proteinExistence type="predicted"/>
<keyword evidence="1" id="KW-0560">Oxidoreductase</keyword>
<dbReference type="AlphaFoldDB" id="A0A931CN83"/>
<accession>A0A931CN83</accession>
<gene>
    <name evidence="3" type="ORF">IV500_03540</name>
</gene>
<comment type="caution">
    <text evidence="3">The sequence shown here is derived from an EMBL/GenBank/DDBJ whole genome shotgun (WGS) entry which is preliminary data.</text>
</comment>
<sequence length="183" mass="19114">MENTTGLPGHVLARPVPTADDVSLYRGYSADIAAGVAVISTLLRGRDYAATVSGFLSVSYDPPTMLVSLYAESRIAEAVTASGTWALSVLGSRHRSTADWLASPGTPVEGLLAQIPFRRGAESGAAVIDGSLAYFELRSTAVHAAATHILVVGEVLSMGTLMAGVEGMDPLVHFGSAYHRLQN</sequence>
<dbReference type="SMART" id="SM00903">
    <property type="entry name" value="Flavin_Reduct"/>
    <property type="match status" value="1"/>
</dbReference>
<dbReference type="EMBL" id="JADNYM010000004">
    <property type="protein sequence ID" value="MBG0738499.1"/>
    <property type="molecule type" value="Genomic_DNA"/>
</dbReference>
<dbReference type="PANTHER" id="PTHR30466">
    <property type="entry name" value="FLAVIN REDUCTASE"/>
    <property type="match status" value="1"/>
</dbReference>
<evidence type="ECO:0000313" key="3">
    <source>
        <dbReference type="EMBL" id="MBG0738499.1"/>
    </source>
</evidence>
<organism evidence="3 4">
    <name type="scientific">Arthrobacter terrae</name>
    <dbReference type="NCBI Taxonomy" id="2935737"/>
    <lineage>
        <taxon>Bacteria</taxon>
        <taxon>Bacillati</taxon>
        <taxon>Actinomycetota</taxon>
        <taxon>Actinomycetes</taxon>
        <taxon>Micrococcales</taxon>
        <taxon>Micrococcaceae</taxon>
        <taxon>Arthrobacter</taxon>
    </lineage>
</organism>
<name>A0A931CN83_9MICC</name>